<accession>A0ABV5I7G4</accession>
<organism evidence="3 4">
    <name type="scientific">Nonomuraea spiralis</name>
    <dbReference type="NCBI Taxonomy" id="46182"/>
    <lineage>
        <taxon>Bacteria</taxon>
        <taxon>Bacillati</taxon>
        <taxon>Actinomycetota</taxon>
        <taxon>Actinomycetes</taxon>
        <taxon>Streptosporangiales</taxon>
        <taxon>Streptosporangiaceae</taxon>
        <taxon>Nonomuraea</taxon>
    </lineage>
</organism>
<dbReference type="RefSeq" id="WP_189650535.1">
    <property type="nucleotide sequence ID" value="NZ_BMRC01000014.1"/>
</dbReference>
<gene>
    <name evidence="3" type="ORF">ACFFV7_04585</name>
</gene>
<feature type="region of interest" description="Disordered" evidence="1">
    <location>
        <begin position="24"/>
        <end position="65"/>
    </location>
</feature>
<feature type="signal peptide" evidence="2">
    <location>
        <begin position="1"/>
        <end position="21"/>
    </location>
</feature>
<proteinExistence type="predicted"/>
<evidence type="ECO:0000313" key="3">
    <source>
        <dbReference type="EMBL" id="MFB9200462.1"/>
    </source>
</evidence>
<evidence type="ECO:0000256" key="1">
    <source>
        <dbReference type="SAM" id="MobiDB-lite"/>
    </source>
</evidence>
<feature type="chain" id="PRO_5047341139" description="Secreted protein" evidence="2">
    <location>
        <begin position="22"/>
        <end position="172"/>
    </location>
</feature>
<dbReference type="EMBL" id="JBHMEI010000002">
    <property type="protein sequence ID" value="MFB9200462.1"/>
    <property type="molecule type" value="Genomic_DNA"/>
</dbReference>
<dbReference type="Proteomes" id="UP001589647">
    <property type="component" value="Unassembled WGS sequence"/>
</dbReference>
<evidence type="ECO:0000313" key="4">
    <source>
        <dbReference type="Proteomes" id="UP001589647"/>
    </source>
</evidence>
<comment type="caution">
    <text evidence="3">The sequence shown here is derived from an EMBL/GenBank/DDBJ whole genome shotgun (WGS) entry which is preliminary data.</text>
</comment>
<keyword evidence="2" id="KW-0732">Signal</keyword>
<protein>
    <recommendedName>
        <fullName evidence="5">Secreted protein</fullName>
    </recommendedName>
</protein>
<evidence type="ECO:0008006" key="5">
    <source>
        <dbReference type="Google" id="ProtNLM"/>
    </source>
</evidence>
<reference evidence="3 4" key="1">
    <citation type="submission" date="2024-09" db="EMBL/GenBank/DDBJ databases">
        <authorList>
            <person name="Sun Q."/>
            <person name="Mori K."/>
        </authorList>
    </citation>
    <scope>NUCLEOTIDE SEQUENCE [LARGE SCALE GENOMIC DNA]</scope>
    <source>
        <strain evidence="3 4">CCM 3426</strain>
    </source>
</reference>
<sequence>MRFRVVAGVLTALLANPSAVAVASAGLPLPDDPISQDDTERSENETNPQGAGPSGPGGYWTGLKVRPRRPRQDSNVRVLVHCPHTSTDAIVTAKPFNPPGSFRHSTPLGLGIRKGRGFDTKYVAYDALLGWRLVRLKCLRITMLEHPRRRIVRLVSRDRTYVLIRPFRKERF</sequence>
<evidence type="ECO:0000256" key="2">
    <source>
        <dbReference type="SAM" id="SignalP"/>
    </source>
</evidence>
<keyword evidence="4" id="KW-1185">Reference proteome</keyword>
<name>A0ABV5I7G4_9ACTN</name>